<dbReference type="InterPro" id="IPR012259">
    <property type="entry name" value="DHFR"/>
</dbReference>
<comment type="caution">
    <text evidence="11">The sequence shown here is derived from an EMBL/GenBank/DDBJ whole genome shotgun (WGS) entry which is preliminary data.</text>
</comment>
<evidence type="ECO:0000256" key="4">
    <source>
        <dbReference type="ARBA" id="ARBA00022563"/>
    </source>
</evidence>
<evidence type="ECO:0000256" key="6">
    <source>
        <dbReference type="ARBA" id="ARBA00023002"/>
    </source>
</evidence>
<keyword evidence="12" id="KW-1185">Reference proteome</keyword>
<evidence type="ECO:0000259" key="10">
    <source>
        <dbReference type="PROSITE" id="PS51330"/>
    </source>
</evidence>
<dbReference type="Proteomes" id="UP001575181">
    <property type="component" value="Unassembled WGS sequence"/>
</dbReference>
<dbReference type="PROSITE" id="PS51330">
    <property type="entry name" value="DHFR_2"/>
    <property type="match status" value="1"/>
</dbReference>
<accession>A0ABV4TUL4</accession>
<evidence type="ECO:0000256" key="8">
    <source>
        <dbReference type="PIRNR" id="PIRNR000194"/>
    </source>
</evidence>
<organism evidence="11 12">
    <name type="scientific">Thiohalorhabdus methylotrophus</name>
    <dbReference type="NCBI Taxonomy" id="3242694"/>
    <lineage>
        <taxon>Bacteria</taxon>
        <taxon>Pseudomonadati</taxon>
        <taxon>Pseudomonadota</taxon>
        <taxon>Gammaproteobacteria</taxon>
        <taxon>Thiohalorhabdales</taxon>
        <taxon>Thiohalorhabdaceae</taxon>
        <taxon>Thiohalorhabdus</taxon>
    </lineage>
</organism>
<dbReference type="Pfam" id="PF00186">
    <property type="entry name" value="DHFR_1"/>
    <property type="match status" value="1"/>
</dbReference>
<dbReference type="PROSITE" id="PS00075">
    <property type="entry name" value="DHFR_1"/>
    <property type="match status" value="1"/>
</dbReference>
<dbReference type="PRINTS" id="PR00070">
    <property type="entry name" value="DHFR"/>
</dbReference>
<dbReference type="InterPro" id="IPR001796">
    <property type="entry name" value="DHFR_dom"/>
</dbReference>
<gene>
    <name evidence="11" type="ORF">ACERLL_09315</name>
</gene>
<dbReference type="Gene3D" id="3.40.430.10">
    <property type="entry name" value="Dihydrofolate Reductase, subunit A"/>
    <property type="match status" value="1"/>
</dbReference>
<evidence type="ECO:0000313" key="12">
    <source>
        <dbReference type="Proteomes" id="UP001575181"/>
    </source>
</evidence>
<name>A0ABV4TUL4_9GAMM</name>
<evidence type="ECO:0000256" key="9">
    <source>
        <dbReference type="RuleBase" id="RU004474"/>
    </source>
</evidence>
<evidence type="ECO:0000256" key="3">
    <source>
        <dbReference type="ARBA" id="ARBA00012856"/>
    </source>
</evidence>
<evidence type="ECO:0000256" key="1">
    <source>
        <dbReference type="ARBA" id="ARBA00004903"/>
    </source>
</evidence>
<comment type="catalytic activity">
    <reaction evidence="8">
        <text>(6S)-5,6,7,8-tetrahydrofolate + NADP(+) = 7,8-dihydrofolate + NADPH + H(+)</text>
        <dbReference type="Rhea" id="RHEA:15009"/>
        <dbReference type="ChEBI" id="CHEBI:15378"/>
        <dbReference type="ChEBI" id="CHEBI:57451"/>
        <dbReference type="ChEBI" id="CHEBI:57453"/>
        <dbReference type="ChEBI" id="CHEBI:57783"/>
        <dbReference type="ChEBI" id="CHEBI:58349"/>
        <dbReference type="EC" id="1.5.1.3"/>
    </reaction>
</comment>
<evidence type="ECO:0000256" key="5">
    <source>
        <dbReference type="ARBA" id="ARBA00022857"/>
    </source>
</evidence>
<keyword evidence="5 8" id="KW-0521">NADP</keyword>
<dbReference type="PANTHER" id="PTHR48069">
    <property type="entry name" value="DIHYDROFOLATE REDUCTASE"/>
    <property type="match status" value="1"/>
</dbReference>
<dbReference type="GO" id="GO:0004146">
    <property type="term" value="F:dihydrofolate reductase activity"/>
    <property type="evidence" value="ECO:0007669"/>
    <property type="project" value="UniProtKB-EC"/>
</dbReference>
<dbReference type="EC" id="1.5.1.3" evidence="3 8"/>
<sequence>MQITMIMVASDDGVIGFNNQLPWHLPDDLRFFVRQTRGKMILMGNGTYKSLEPTPEKPNPLPGRKLLVVTGRPGEFPYENDEVVPVGSVQEGLAMAEALDEEELMVAGGHSVFMEAWPFADRLLLTRVHGDFEGDTFISDPDPNKWKVMSSEYHPADERHSHPFTTMELLRVR</sequence>
<comment type="pathway">
    <text evidence="1 8">Cofactor biosynthesis; tetrahydrofolate biosynthesis; 5,6,7,8-tetrahydrofolate from 7,8-dihydrofolate: step 1/1.</text>
</comment>
<dbReference type="InterPro" id="IPR017925">
    <property type="entry name" value="DHFR_CS"/>
</dbReference>
<dbReference type="PIRSF" id="PIRSF000194">
    <property type="entry name" value="DHFR"/>
    <property type="match status" value="1"/>
</dbReference>
<comment type="similarity">
    <text evidence="2 8 9">Belongs to the dihydrofolate reductase family.</text>
</comment>
<proteinExistence type="inferred from homology"/>
<dbReference type="RefSeq" id="WP_373655808.1">
    <property type="nucleotide sequence ID" value="NZ_JBGUAW010000006.1"/>
</dbReference>
<evidence type="ECO:0000256" key="7">
    <source>
        <dbReference type="ARBA" id="ARBA00025067"/>
    </source>
</evidence>
<dbReference type="PANTHER" id="PTHR48069:SF3">
    <property type="entry name" value="DIHYDROFOLATE REDUCTASE"/>
    <property type="match status" value="1"/>
</dbReference>
<keyword evidence="4 8" id="KW-0554">One-carbon metabolism</keyword>
<evidence type="ECO:0000313" key="11">
    <source>
        <dbReference type="EMBL" id="MFA9461020.1"/>
    </source>
</evidence>
<protein>
    <recommendedName>
        <fullName evidence="3 8">Dihydrofolate reductase</fullName>
        <ecNumber evidence="3 8">1.5.1.3</ecNumber>
    </recommendedName>
</protein>
<dbReference type="SUPFAM" id="SSF53597">
    <property type="entry name" value="Dihydrofolate reductase-like"/>
    <property type="match status" value="1"/>
</dbReference>
<evidence type="ECO:0000256" key="2">
    <source>
        <dbReference type="ARBA" id="ARBA00009539"/>
    </source>
</evidence>
<dbReference type="EMBL" id="JBGUAW010000006">
    <property type="protein sequence ID" value="MFA9461020.1"/>
    <property type="molecule type" value="Genomic_DNA"/>
</dbReference>
<keyword evidence="6 8" id="KW-0560">Oxidoreductase</keyword>
<feature type="domain" description="DHFR" evidence="10">
    <location>
        <begin position="2"/>
        <end position="171"/>
    </location>
</feature>
<reference evidence="11 12" key="1">
    <citation type="submission" date="2024-08" db="EMBL/GenBank/DDBJ databases">
        <title>Whole-genome sequencing of halo(alkali)philic microorganisms from hypersaline lakes.</title>
        <authorList>
            <person name="Sorokin D.Y."/>
            <person name="Merkel A.Y."/>
            <person name="Messina E."/>
            <person name="Yakimov M."/>
        </authorList>
    </citation>
    <scope>NUCLEOTIDE SEQUENCE [LARGE SCALE GENOMIC DNA]</scope>
    <source>
        <strain evidence="11 12">Cl-TMA</strain>
    </source>
</reference>
<comment type="function">
    <text evidence="7 8">Key enzyme in folate metabolism. Catalyzes an essential reaction for de novo glycine and purine synthesis, and for DNA precursor synthesis.</text>
</comment>
<dbReference type="InterPro" id="IPR024072">
    <property type="entry name" value="DHFR-like_dom_sf"/>
</dbReference>
<dbReference type="CDD" id="cd00209">
    <property type="entry name" value="DHFR"/>
    <property type="match status" value="1"/>
</dbReference>